<dbReference type="InterPro" id="IPR001128">
    <property type="entry name" value="Cyt_P450"/>
</dbReference>
<dbReference type="SUPFAM" id="SSF48264">
    <property type="entry name" value="Cytochrome P450"/>
    <property type="match status" value="1"/>
</dbReference>
<dbReference type="Pfam" id="PF00067">
    <property type="entry name" value="p450"/>
    <property type="match status" value="1"/>
</dbReference>
<dbReference type="AlphaFoldDB" id="A0A6N7YS07"/>
<reference evidence="2 3" key="1">
    <citation type="submission" date="2019-11" db="EMBL/GenBank/DDBJ databases">
        <title>Draft genome of Amycolatopsis RM579.</title>
        <authorList>
            <person name="Duangmal K."/>
            <person name="Mingma R."/>
        </authorList>
    </citation>
    <scope>NUCLEOTIDE SEQUENCE [LARGE SCALE GENOMIC DNA]</scope>
    <source>
        <strain evidence="2 3">RM579</strain>
    </source>
</reference>
<accession>A0A6N7YS07</accession>
<proteinExistence type="inferred from homology"/>
<dbReference type="GO" id="GO:0005506">
    <property type="term" value="F:iron ion binding"/>
    <property type="evidence" value="ECO:0007669"/>
    <property type="project" value="InterPro"/>
</dbReference>
<dbReference type="Proteomes" id="UP000440096">
    <property type="component" value="Unassembled WGS sequence"/>
</dbReference>
<protein>
    <submittedName>
        <fullName evidence="2">Cytochrome P450</fullName>
    </submittedName>
</protein>
<name>A0A6N7YS07_9PSEU</name>
<dbReference type="Gene3D" id="1.10.630.10">
    <property type="entry name" value="Cytochrome P450"/>
    <property type="match status" value="1"/>
</dbReference>
<dbReference type="InterPro" id="IPR002397">
    <property type="entry name" value="Cyt_P450_B"/>
</dbReference>
<keyword evidence="3" id="KW-1185">Reference proteome</keyword>
<dbReference type="GO" id="GO:0004497">
    <property type="term" value="F:monooxygenase activity"/>
    <property type="evidence" value="ECO:0007669"/>
    <property type="project" value="InterPro"/>
</dbReference>
<dbReference type="GO" id="GO:0016705">
    <property type="term" value="F:oxidoreductase activity, acting on paired donors, with incorporation or reduction of molecular oxygen"/>
    <property type="evidence" value="ECO:0007669"/>
    <property type="project" value="InterPro"/>
</dbReference>
<dbReference type="PANTHER" id="PTHR46696:SF1">
    <property type="entry name" value="CYTOCHROME P450 YJIB-RELATED"/>
    <property type="match status" value="1"/>
</dbReference>
<dbReference type="OrthoDB" id="502624at2"/>
<comment type="caution">
    <text evidence="2">The sequence shown here is derived from an EMBL/GenBank/DDBJ whole genome shotgun (WGS) entry which is preliminary data.</text>
</comment>
<dbReference type="InterPro" id="IPR036396">
    <property type="entry name" value="Cyt_P450_sf"/>
</dbReference>
<dbReference type="PRINTS" id="PR00359">
    <property type="entry name" value="BP450"/>
</dbReference>
<dbReference type="GO" id="GO:0020037">
    <property type="term" value="F:heme binding"/>
    <property type="evidence" value="ECO:0007669"/>
    <property type="project" value="InterPro"/>
</dbReference>
<organism evidence="2 3">
    <name type="scientific">Amycolatopsis pithecellobii</name>
    <dbReference type="NCBI Taxonomy" id="664692"/>
    <lineage>
        <taxon>Bacteria</taxon>
        <taxon>Bacillati</taxon>
        <taxon>Actinomycetota</taxon>
        <taxon>Actinomycetes</taxon>
        <taxon>Pseudonocardiales</taxon>
        <taxon>Pseudonocardiaceae</taxon>
        <taxon>Amycolatopsis</taxon>
    </lineage>
</organism>
<evidence type="ECO:0000256" key="1">
    <source>
        <dbReference type="ARBA" id="ARBA00010617"/>
    </source>
</evidence>
<dbReference type="PANTHER" id="PTHR46696">
    <property type="entry name" value="P450, PUTATIVE (EUROFUNG)-RELATED"/>
    <property type="match status" value="1"/>
</dbReference>
<evidence type="ECO:0000313" key="2">
    <source>
        <dbReference type="EMBL" id="MTD55817.1"/>
    </source>
</evidence>
<gene>
    <name evidence="2" type="ORF">GKO32_17815</name>
</gene>
<comment type="similarity">
    <text evidence="1">Belongs to the cytochrome P450 family.</text>
</comment>
<dbReference type="EMBL" id="WMBA01000026">
    <property type="protein sequence ID" value="MTD55817.1"/>
    <property type="molecule type" value="Genomic_DNA"/>
</dbReference>
<sequence>MTFDFSSFSFSNSQLFTDPYPIYHELREREPVHRSTMYGGSWILFSYEHAATLLRDSRLTNNRANLPVLALRPEQRAEFTDFVAFLRTWFAFHEGDSYVLRRAAMDGVFRILTRSLITEVVQDSVDTLLSRWDGRAKMDLVADFARPLPAMVFTRLLGAPESDYAQLDHWADDIAYLFAASDITVEDVRRGWASAQALMSYLETLAAEMVKFPERSLLGTMLARQEPGFSFTVADACAQCVLMMFAGLEPSRHLIGSAILALQQFPDQRELLRENPRLWPAAVEEFLRFDPPVQYIGRLAAESFTYHGHRIEKGQPVLPFVGSANRDPGQFPEPDVLDVRRRPKHLAMGEGLHRCLGAGLVRVQTGIALRSLLDRFPELEVCADPEPVWHSYAGFRGLKSLTVAV</sequence>
<dbReference type="RefSeq" id="WP_154758010.1">
    <property type="nucleotide sequence ID" value="NZ_WMBA01000026.1"/>
</dbReference>
<evidence type="ECO:0000313" key="3">
    <source>
        <dbReference type="Proteomes" id="UP000440096"/>
    </source>
</evidence>